<evidence type="ECO:0000313" key="2">
    <source>
        <dbReference type="Proteomes" id="UP000814033"/>
    </source>
</evidence>
<organism evidence="1 2">
    <name type="scientific">Auriscalpium vulgare</name>
    <dbReference type="NCBI Taxonomy" id="40419"/>
    <lineage>
        <taxon>Eukaryota</taxon>
        <taxon>Fungi</taxon>
        <taxon>Dikarya</taxon>
        <taxon>Basidiomycota</taxon>
        <taxon>Agaricomycotina</taxon>
        <taxon>Agaricomycetes</taxon>
        <taxon>Russulales</taxon>
        <taxon>Auriscalpiaceae</taxon>
        <taxon>Auriscalpium</taxon>
    </lineage>
</organism>
<proteinExistence type="predicted"/>
<reference evidence="1" key="2">
    <citation type="journal article" date="2022" name="New Phytol.">
        <title>Evolutionary transition to the ectomycorrhizal habit in the genomes of a hyperdiverse lineage of mushroom-forming fungi.</title>
        <authorList>
            <person name="Looney B."/>
            <person name="Miyauchi S."/>
            <person name="Morin E."/>
            <person name="Drula E."/>
            <person name="Courty P.E."/>
            <person name="Kohler A."/>
            <person name="Kuo A."/>
            <person name="LaButti K."/>
            <person name="Pangilinan J."/>
            <person name="Lipzen A."/>
            <person name="Riley R."/>
            <person name="Andreopoulos W."/>
            <person name="He G."/>
            <person name="Johnson J."/>
            <person name="Nolan M."/>
            <person name="Tritt A."/>
            <person name="Barry K.W."/>
            <person name="Grigoriev I.V."/>
            <person name="Nagy L.G."/>
            <person name="Hibbett D."/>
            <person name="Henrissat B."/>
            <person name="Matheny P.B."/>
            <person name="Labbe J."/>
            <person name="Martin F.M."/>
        </authorList>
    </citation>
    <scope>NUCLEOTIDE SEQUENCE</scope>
    <source>
        <strain evidence="1">FP105234-sp</strain>
    </source>
</reference>
<protein>
    <submittedName>
        <fullName evidence="1">Uncharacterized protein</fullName>
    </submittedName>
</protein>
<name>A0ACB8R304_9AGAM</name>
<sequence length="413" mass="47496">KSFNMSTVKMHFFPDYPPTIQYIGTTDNYNTQTGELQHRQVKRRYAKSGKVKYISSIADQEARERFVAGMRRRMEKALVPAEGDPAPSRRRKAKKSDDDLPFTDPKAHYHVAELSRESVDIAAWMRDHEDDPALKGFRSSLIDHILARVLDLPENHDWTFTDADRNTIRLKENKMHFHQVLRVNYNTYDVRREQDSMNPRTHADVMVLSSDDPTDPSFQPYWYARILSIFHVLYQHAPPDSNPTEYRRMDITWVRWMVQDPGVPSPWTTRRLPRVGPIDLDEPDALGFINPNDIVRGVHLMPDFVSGAADDLPTPSLAREAVEWKKYRVNMHADRDHFMRFRGGGIGHASTRHLNKILRADAHAVTQQHDPSSPGRQSGEDLDTGTDNEDEDPSTNNNDEDPSTDSDDEDDAI</sequence>
<dbReference type="EMBL" id="MU276486">
    <property type="protein sequence ID" value="KAI0038494.1"/>
    <property type="molecule type" value="Genomic_DNA"/>
</dbReference>
<comment type="caution">
    <text evidence="1">The sequence shown here is derived from an EMBL/GenBank/DDBJ whole genome shotgun (WGS) entry which is preliminary data.</text>
</comment>
<dbReference type="Proteomes" id="UP000814033">
    <property type="component" value="Unassembled WGS sequence"/>
</dbReference>
<evidence type="ECO:0000313" key="1">
    <source>
        <dbReference type="EMBL" id="KAI0038494.1"/>
    </source>
</evidence>
<gene>
    <name evidence="1" type="ORF">FA95DRAFT_1470638</name>
</gene>
<reference evidence="1" key="1">
    <citation type="submission" date="2021-02" db="EMBL/GenBank/DDBJ databases">
        <authorList>
            <consortium name="DOE Joint Genome Institute"/>
            <person name="Ahrendt S."/>
            <person name="Looney B.P."/>
            <person name="Miyauchi S."/>
            <person name="Morin E."/>
            <person name="Drula E."/>
            <person name="Courty P.E."/>
            <person name="Chicoki N."/>
            <person name="Fauchery L."/>
            <person name="Kohler A."/>
            <person name="Kuo A."/>
            <person name="Labutti K."/>
            <person name="Pangilinan J."/>
            <person name="Lipzen A."/>
            <person name="Riley R."/>
            <person name="Andreopoulos W."/>
            <person name="He G."/>
            <person name="Johnson J."/>
            <person name="Barry K.W."/>
            <person name="Grigoriev I.V."/>
            <person name="Nagy L."/>
            <person name="Hibbett D."/>
            <person name="Henrissat B."/>
            <person name="Matheny P.B."/>
            <person name="Labbe J."/>
            <person name="Martin F."/>
        </authorList>
    </citation>
    <scope>NUCLEOTIDE SEQUENCE</scope>
    <source>
        <strain evidence="1">FP105234-sp</strain>
    </source>
</reference>
<feature type="non-terminal residue" evidence="1">
    <location>
        <position position="413"/>
    </location>
</feature>
<accession>A0ACB8R304</accession>
<keyword evidence="2" id="KW-1185">Reference proteome</keyword>
<feature type="non-terminal residue" evidence="1">
    <location>
        <position position="1"/>
    </location>
</feature>